<gene>
    <name evidence="4" type="ORF">OC929_18545</name>
</gene>
<protein>
    <submittedName>
        <fullName evidence="4">TonB-dependent receptor</fullName>
    </submittedName>
</protein>
<keyword evidence="3" id="KW-0998">Cell outer membrane</keyword>
<dbReference type="SUPFAM" id="SSF56935">
    <property type="entry name" value="Porins"/>
    <property type="match status" value="1"/>
</dbReference>
<keyword evidence="5" id="KW-1185">Reference proteome</keyword>
<sequence>MRNIRIVKILGCATAITNSAYGETIRYTQSDYLTLDAMARYQVTEQLSVTLNGNNLTDRKYFNNLGFYSGGYYGIRAISC</sequence>
<keyword evidence="4" id="KW-0675">Receptor</keyword>
<organism evidence="4 5">
    <name type="scientific">Pseudomonas peradeniyensis</name>
    <dbReference type="NCBI Taxonomy" id="2745488"/>
    <lineage>
        <taxon>Bacteria</taxon>
        <taxon>Pseudomonadati</taxon>
        <taxon>Pseudomonadota</taxon>
        <taxon>Gammaproteobacteria</taxon>
        <taxon>Pseudomonadales</taxon>
        <taxon>Pseudomonadaceae</taxon>
        <taxon>Pseudomonas</taxon>
    </lineage>
</organism>
<proteinExistence type="predicted"/>
<evidence type="ECO:0000313" key="5">
    <source>
        <dbReference type="Proteomes" id="UP001139994"/>
    </source>
</evidence>
<evidence type="ECO:0000256" key="1">
    <source>
        <dbReference type="ARBA" id="ARBA00004442"/>
    </source>
</evidence>
<accession>A0ABT2VEB8</accession>
<evidence type="ECO:0000256" key="2">
    <source>
        <dbReference type="ARBA" id="ARBA00023136"/>
    </source>
</evidence>
<evidence type="ECO:0000313" key="4">
    <source>
        <dbReference type="EMBL" id="MCU7240056.1"/>
    </source>
</evidence>
<dbReference type="InterPro" id="IPR036942">
    <property type="entry name" value="Beta-barrel_TonB_sf"/>
</dbReference>
<dbReference type="Proteomes" id="UP001139994">
    <property type="component" value="Unassembled WGS sequence"/>
</dbReference>
<comment type="subcellular location">
    <subcellularLocation>
        <location evidence="1">Cell outer membrane</location>
    </subcellularLocation>
</comment>
<reference evidence="4" key="3">
    <citation type="journal article" date="2023" name="mSystems">
        <title>Charting the Lipopeptidome of Nonpathogenic Pseudomonas.</title>
        <authorList>
            <person name="Cesa-Luna C."/>
            <person name="Geudens N."/>
            <person name="Girard L."/>
            <person name="De Roo V."/>
            <person name="Maklad H.R."/>
            <person name="Martins J.C."/>
            <person name="Hofte M."/>
            <person name="De Mot R."/>
        </authorList>
    </citation>
    <scope>NUCLEOTIDE SEQUENCE</scope>
    <source>
        <strain evidence="4">COR51</strain>
    </source>
</reference>
<dbReference type="Gene3D" id="2.40.170.20">
    <property type="entry name" value="TonB-dependent receptor, beta-barrel domain"/>
    <property type="match status" value="1"/>
</dbReference>
<reference evidence="4" key="1">
    <citation type="journal article" date="2022" name="Microbiol. Spectr.">
        <title>An Nuclear Magnetic Resonance Fingerprint Matching Approach for the Identification and Structural Re-Evaluation of Pseudomonas Lipopeptides.</title>
        <authorList>
            <person name="De Roo V."/>
            <person name="Verleysen Y."/>
            <person name="Kovacs B."/>
            <person name="De Vleeschouwer M."/>
            <person name="Muangkaew P."/>
            <person name="Girard L."/>
            <person name="Hofte M."/>
            <person name="De Mot R."/>
            <person name="Madder A."/>
            <person name="Geudens N."/>
            <person name="Martins J.C."/>
        </authorList>
    </citation>
    <scope>NUCLEOTIDE SEQUENCE</scope>
    <source>
        <strain evidence="4">COR51</strain>
    </source>
</reference>
<keyword evidence="2" id="KW-0472">Membrane</keyword>
<dbReference type="RefSeq" id="WP_050705853.1">
    <property type="nucleotide sequence ID" value="NZ_JAOSLA010000032.1"/>
</dbReference>
<name>A0ABT2VEB8_9PSED</name>
<reference evidence="4" key="2">
    <citation type="submission" date="2022-09" db="EMBL/GenBank/DDBJ databases">
        <authorList>
            <person name="Cesa-Luna C."/>
            <person name="Girard L."/>
            <person name="Lood C."/>
            <person name="Hofte M."/>
            <person name="De Mot R."/>
        </authorList>
    </citation>
    <scope>NUCLEOTIDE SEQUENCE</scope>
    <source>
        <strain evidence="4">COR51</strain>
    </source>
</reference>
<evidence type="ECO:0000256" key="3">
    <source>
        <dbReference type="ARBA" id="ARBA00023237"/>
    </source>
</evidence>
<comment type="caution">
    <text evidence="4">The sequence shown here is derived from an EMBL/GenBank/DDBJ whole genome shotgun (WGS) entry which is preliminary data.</text>
</comment>
<dbReference type="EMBL" id="JAOSLA010000032">
    <property type="protein sequence ID" value="MCU7240056.1"/>
    <property type="molecule type" value="Genomic_DNA"/>
</dbReference>